<dbReference type="Proteomes" id="UP001213000">
    <property type="component" value="Unassembled WGS sequence"/>
</dbReference>
<evidence type="ECO:0000313" key="2">
    <source>
        <dbReference type="Proteomes" id="UP001213000"/>
    </source>
</evidence>
<comment type="caution">
    <text evidence="1">The sequence shown here is derived from an EMBL/GenBank/DDBJ whole genome shotgun (WGS) entry which is preliminary data.</text>
</comment>
<evidence type="ECO:0000313" key="1">
    <source>
        <dbReference type="EMBL" id="KAJ3562566.1"/>
    </source>
</evidence>
<reference evidence="1" key="1">
    <citation type="submission" date="2022-07" db="EMBL/GenBank/DDBJ databases">
        <title>Genome Sequence of Leucocoprinus birnbaumii.</title>
        <authorList>
            <person name="Buettner E."/>
        </authorList>
    </citation>
    <scope>NUCLEOTIDE SEQUENCE</scope>
    <source>
        <strain evidence="1">VT141</strain>
    </source>
</reference>
<dbReference type="AlphaFoldDB" id="A0AAD5YN52"/>
<gene>
    <name evidence="1" type="ORF">NP233_g9491</name>
</gene>
<name>A0AAD5YN52_9AGAR</name>
<proteinExistence type="predicted"/>
<protein>
    <submittedName>
        <fullName evidence="1">Uncharacterized protein</fullName>
    </submittedName>
</protein>
<keyword evidence="2" id="KW-1185">Reference proteome</keyword>
<organism evidence="1 2">
    <name type="scientific">Leucocoprinus birnbaumii</name>
    <dbReference type="NCBI Taxonomy" id="56174"/>
    <lineage>
        <taxon>Eukaryota</taxon>
        <taxon>Fungi</taxon>
        <taxon>Dikarya</taxon>
        <taxon>Basidiomycota</taxon>
        <taxon>Agaricomycotina</taxon>
        <taxon>Agaricomycetes</taxon>
        <taxon>Agaricomycetidae</taxon>
        <taxon>Agaricales</taxon>
        <taxon>Agaricineae</taxon>
        <taxon>Agaricaceae</taxon>
        <taxon>Leucocoprinus</taxon>
    </lineage>
</organism>
<accession>A0AAD5YN52</accession>
<sequence length="560" mass="61880">MSTSPTPASDSTDNAVSVFLEKTGKTEYKLSIASDGQLLTPTVGEVGDIWFACESDHFQEAHTEMERAKRCAQMSGFPGALWFRSESQWIKVDREVNGVTDIRHPLANNLILDTSHMSWRAAGSVSTTKRRKRERSLHKGAAGSFSKEATVKILEQPVVPVQYLPIPFSHPLFPQNCAFATPEHLFRSLSNAENSWMISLSLEWQAAAFFNNENREPGEEIWHALMGCKQSLVIDRNAPGRRLAINLAPTRWGEIPTIADILQEYYTRDSMALVSMCGVGQMKVALSPWRVLSTFIEGATSSTTLCSLLSVPVTNEAMGQFQPTTPVATQSAPGGCALWKDPSTHSIWEFTVVPAAGITSPHVDSWVAHTYISHLSGKKLWMMWPGSAENYQRLYAAAFQGHDLRLTVARAIEVLDGLELLLVDGNDASSWIMSPGTIHAVLTFSRIATHAGFYYMPYAGWKECRESLSVLMSTIGTVGFNGDTTAGDFLLKTLRTMPGWVEIALERRGRGEPDSELEDWITDIVPSIEAKLKVRAVFYDRVTATPAYLKLLNESIGDVS</sequence>
<dbReference type="EMBL" id="JANIEX010000854">
    <property type="protein sequence ID" value="KAJ3562566.1"/>
    <property type="molecule type" value="Genomic_DNA"/>
</dbReference>